<dbReference type="SMART" id="SM00671">
    <property type="entry name" value="SEL1"/>
    <property type="match status" value="3"/>
</dbReference>
<protein>
    <submittedName>
        <fullName evidence="1">Tetratricopeptide repeat protein</fullName>
    </submittedName>
</protein>
<dbReference type="InterPro" id="IPR006597">
    <property type="entry name" value="Sel1-like"/>
</dbReference>
<evidence type="ECO:0000313" key="2">
    <source>
        <dbReference type="Proteomes" id="UP001242129"/>
    </source>
</evidence>
<dbReference type="Pfam" id="PF08238">
    <property type="entry name" value="Sel1"/>
    <property type="match status" value="4"/>
</dbReference>
<accession>A0AAW8AZM9</accession>
<evidence type="ECO:0000313" key="1">
    <source>
        <dbReference type="EMBL" id="MDP1448590.1"/>
    </source>
</evidence>
<dbReference type="EMBL" id="JAUUUS010000299">
    <property type="protein sequence ID" value="MDP1448590.1"/>
    <property type="molecule type" value="Genomic_DNA"/>
</dbReference>
<dbReference type="PANTHER" id="PTHR43628:SF1">
    <property type="entry name" value="CHITIN SYNTHASE REGULATORY FACTOR 2-RELATED"/>
    <property type="match status" value="1"/>
</dbReference>
<dbReference type="Gene3D" id="1.25.40.10">
    <property type="entry name" value="Tetratricopeptide repeat domain"/>
    <property type="match status" value="1"/>
</dbReference>
<dbReference type="AlphaFoldDB" id="A0AAW8AZM9"/>
<dbReference type="RefSeq" id="WP_305158311.1">
    <property type="nucleotide sequence ID" value="NZ_JAUUUQ010000273.1"/>
</dbReference>
<reference evidence="1" key="1">
    <citation type="submission" date="2023-07" db="EMBL/GenBank/DDBJ databases">
        <title>Dynamics of blaOXA-23 gene transmission in Acinetobacter spp. from contaminated veterinary surfaces.</title>
        <authorList>
            <person name="Moreira Da Silva J."/>
            <person name="Menezes J."/>
            <person name="Fernandes L."/>
            <person name="Marques C."/>
            <person name="Amaral A."/>
            <person name="Timofte D."/>
            <person name="Pomba C."/>
        </authorList>
    </citation>
    <scope>NUCLEOTIDE SEQUENCE</scope>
    <source>
        <strain evidence="1">CMVB11Z4A1</strain>
    </source>
</reference>
<comment type="caution">
    <text evidence="1">The sequence shown here is derived from an EMBL/GenBank/DDBJ whole genome shotgun (WGS) entry which is preliminary data.</text>
</comment>
<organism evidence="1 2">
    <name type="scientific">Acinetobacter lwoffii</name>
    <dbReference type="NCBI Taxonomy" id="28090"/>
    <lineage>
        <taxon>Bacteria</taxon>
        <taxon>Pseudomonadati</taxon>
        <taxon>Pseudomonadota</taxon>
        <taxon>Gammaproteobacteria</taxon>
        <taxon>Moraxellales</taxon>
        <taxon>Moraxellaceae</taxon>
        <taxon>Acinetobacter</taxon>
    </lineage>
</organism>
<dbReference type="PANTHER" id="PTHR43628">
    <property type="entry name" value="ACTIVATOR OF C KINASE PROTEIN 1-RELATED"/>
    <property type="match status" value="1"/>
</dbReference>
<proteinExistence type="predicted"/>
<gene>
    <name evidence="1" type="ORF">Q8G51_12530</name>
</gene>
<sequence>MTQRVSPPAALTNLALAGNAEAQFELAELYMQSEHDDDIILAEEWALKAANGGLVDAMYWLGEGYTVYAKELAEEDPEESKAHFELAYYWLSKANIEKHPAATLELAGFYRRGDVIEKDVEKSISLVKQAAEWGEVQAMRDLAFIYANGLGVDGDEELAEFWTQKADAAEQEACLVLK</sequence>
<name>A0AAW8AZM9_ACILW</name>
<dbReference type="InterPro" id="IPR011990">
    <property type="entry name" value="TPR-like_helical_dom_sf"/>
</dbReference>
<dbReference type="InterPro" id="IPR052945">
    <property type="entry name" value="Mitotic_Regulator"/>
</dbReference>
<dbReference type="Proteomes" id="UP001242129">
    <property type="component" value="Unassembled WGS sequence"/>
</dbReference>
<dbReference type="SUPFAM" id="SSF81901">
    <property type="entry name" value="HCP-like"/>
    <property type="match status" value="1"/>
</dbReference>